<dbReference type="CDD" id="cd00130">
    <property type="entry name" value="PAS"/>
    <property type="match status" value="1"/>
</dbReference>
<dbReference type="SUPFAM" id="SSF55781">
    <property type="entry name" value="GAF domain-like"/>
    <property type="match status" value="1"/>
</dbReference>
<dbReference type="InterPro" id="IPR035965">
    <property type="entry name" value="PAS-like_dom_sf"/>
</dbReference>
<dbReference type="InterPro" id="IPR029016">
    <property type="entry name" value="GAF-like_dom_sf"/>
</dbReference>
<dbReference type="SUPFAM" id="SSF55073">
    <property type="entry name" value="Nucleotide cyclase"/>
    <property type="match status" value="1"/>
</dbReference>
<dbReference type="Pfam" id="PF00989">
    <property type="entry name" value="PAS"/>
    <property type="match status" value="1"/>
</dbReference>
<dbReference type="InterPro" id="IPR000160">
    <property type="entry name" value="GGDEF_dom"/>
</dbReference>
<dbReference type="InterPro" id="IPR029787">
    <property type="entry name" value="Nucleotide_cyclase"/>
</dbReference>
<reference evidence="4" key="1">
    <citation type="journal article" date="2019" name="Int. J. Syst. Evol. Microbiol.">
        <title>The Global Catalogue of Microorganisms (GCM) 10K type strain sequencing project: providing services to taxonomists for standard genome sequencing and annotation.</title>
        <authorList>
            <consortium name="The Broad Institute Genomics Platform"/>
            <consortium name="The Broad Institute Genome Sequencing Center for Infectious Disease"/>
            <person name="Wu L."/>
            <person name="Ma J."/>
        </authorList>
    </citation>
    <scope>NUCLEOTIDE SEQUENCE [LARGE SCALE GENOMIC DNA]</scope>
    <source>
        <strain evidence="4">JCM 31890</strain>
    </source>
</reference>
<dbReference type="PANTHER" id="PTHR44757:SF2">
    <property type="entry name" value="BIOFILM ARCHITECTURE MAINTENANCE PROTEIN MBAA"/>
    <property type="match status" value="1"/>
</dbReference>
<protein>
    <submittedName>
        <fullName evidence="3">GGDEF domain-containing protein</fullName>
    </submittedName>
</protein>
<dbReference type="PANTHER" id="PTHR44757">
    <property type="entry name" value="DIGUANYLATE CYCLASE DGCP"/>
    <property type="match status" value="1"/>
</dbReference>
<dbReference type="Gene3D" id="3.30.70.270">
    <property type="match status" value="1"/>
</dbReference>
<name>A0ABP8L2K7_9BURK</name>
<dbReference type="InterPro" id="IPR003018">
    <property type="entry name" value="GAF"/>
</dbReference>
<proteinExistence type="predicted"/>
<accession>A0ABP8L2K7</accession>
<dbReference type="Pfam" id="PF00990">
    <property type="entry name" value="GGDEF"/>
    <property type="match status" value="1"/>
</dbReference>
<dbReference type="InterPro" id="IPR043128">
    <property type="entry name" value="Rev_trsase/Diguanyl_cyclase"/>
</dbReference>
<dbReference type="EMBL" id="BAABEX010000007">
    <property type="protein sequence ID" value="GAA4421523.1"/>
    <property type="molecule type" value="Genomic_DNA"/>
</dbReference>
<feature type="domain" description="GGDEF" evidence="2">
    <location>
        <begin position="320"/>
        <end position="451"/>
    </location>
</feature>
<dbReference type="NCBIfam" id="TIGR00254">
    <property type="entry name" value="GGDEF"/>
    <property type="match status" value="1"/>
</dbReference>
<dbReference type="PROSITE" id="PS50887">
    <property type="entry name" value="GGDEF"/>
    <property type="match status" value="1"/>
</dbReference>
<feature type="domain" description="PAS" evidence="1">
    <location>
        <begin position="11"/>
        <end position="74"/>
    </location>
</feature>
<dbReference type="InterPro" id="IPR000014">
    <property type="entry name" value="PAS"/>
</dbReference>
<evidence type="ECO:0000259" key="2">
    <source>
        <dbReference type="PROSITE" id="PS50887"/>
    </source>
</evidence>
<dbReference type="NCBIfam" id="TIGR00229">
    <property type="entry name" value="sensory_box"/>
    <property type="match status" value="1"/>
</dbReference>
<dbReference type="SMART" id="SM00091">
    <property type="entry name" value="PAS"/>
    <property type="match status" value="1"/>
</dbReference>
<dbReference type="SUPFAM" id="SSF55785">
    <property type="entry name" value="PYP-like sensor domain (PAS domain)"/>
    <property type="match status" value="1"/>
</dbReference>
<gene>
    <name evidence="3" type="ORF">GCM10023090_10800</name>
</gene>
<dbReference type="Gene3D" id="3.30.450.40">
    <property type="match status" value="1"/>
</dbReference>
<dbReference type="Pfam" id="PF13185">
    <property type="entry name" value="GAF_2"/>
    <property type="match status" value="1"/>
</dbReference>
<dbReference type="PROSITE" id="PS50112">
    <property type="entry name" value="PAS"/>
    <property type="match status" value="1"/>
</dbReference>
<dbReference type="Gene3D" id="3.30.450.20">
    <property type="entry name" value="PAS domain"/>
    <property type="match status" value="1"/>
</dbReference>
<dbReference type="RefSeq" id="WP_345061952.1">
    <property type="nucleotide sequence ID" value="NZ_BAABEX010000007.1"/>
</dbReference>
<dbReference type="SMART" id="SM00267">
    <property type="entry name" value="GGDEF"/>
    <property type="match status" value="1"/>
</dbReference>
<dbReference type="CDD" id="cd01949">
    <property type="entry name" value="GGDEF"/>
    <property type="match status" value="1"/>
</dbReference>
<evidence type="ECO:0000313" key="3">
    <source>
        <dbReference type="EMBL" id="GAA4421523.1"/>
    </source>
</evidence>
<dbReference type="Proteomes" id="UP001501788">
    <property type="component" value="Unassembled WGS sequence"/>
</dbReference>
<evidence type="ECO:0000313" key="4">
    <source>
        <dbReference type="Proteomes" id="UP001501788"/>
    </source>
</evidence>
<dbReference type="InterPro" id="IPR052155">
    <property type="entry name" value="Biofilm_reg_signaling"/>
</dbReference>
<dbReference type="InterPro" id="IPR013767">
    <property type="entry name" value="PAS_fold"/>
</dbReference>
<sequence length="451" mass="49174">MPANALATLNLVDLLLDAVCVVDAQGRYLFVSPAYERIFGYAADEVLGRPMIELVHPADRERTLDAARGIMAGQDQFHFENRYVRKDGRIAHIRWTARWLAGPGVRVAVAHDISQRKRHEAVQAVLYAISEAAHTAPGLHALCVQIRDVIAGLIPAEGFTVALYDASAQTLSFPPGLEPAGLAEGPISLAQAPAYAQVLRSVEPVRWTPESVTPLPWPAAPPGCRPQAHTCWIGVPLPGPRGPTGVLGLWLQQPSDLEIESDASLLQYIATQVAAAVERKRMHQRLEHMARHDLLTGLPNRAHLHERLQAALHRAQPVGDRVDVLFLDLDDFKRVNDTLGHSAGDQLLREVAQRLRATIPERHLLARLGGDEFVVVVEHGACQSEAADVQTRIGAAFEHPFHIGGTGLLMRPSLGHAVFPDHAGDADSLLTRADAAMYAHKRRAPPRDAQA</sequence>
<evidence type="ECO:0000259" key="1">
    <source>
        <dbReference type="PROSITE" id="PS50112"/>
    </source>
</evidence>
<keyword evidence="4" id="KW-1185">Reference proteome</keyword>
<organism evidence="3 4">
    <name type="scientific">Acidovorax lacteus</name>
    <dbReference type="NCBI Taxonomy" id="1924988"/>
    <lineage>
        <taxon>Bacteria</taxon>
        <taxon>Pseudomonadati</taxon>
        <taxon>Pseudomonadota</taxon>
        <taxon>Betaproteobacteria</taxon>
        <taxon>Burkholderiales</taxon>
        <taxon>Comamonadaceae</taxon>
        <taxon>Acidovorax</taxon>
    </lineage>
</organism>
<comment type="caution">
    <text evidence="3">The sequence shown here is derived from an EMBL/GenBank/DDBJ whole genome shotgun (WGS) entry which is preliminary data.</text>
</comment>